<dbReference type="Proteomes" id="UP000019666">
    <property type="component" value="Unassembled WGS sequence"/>
</dbReference>
<dbReference type="PATRIC" id="fig|442562.3.peg.4362"/>
<reference evidence="1 2" key="1">
    <citation type="submission" date="2013-02" db="EMBL/GenBank/DDBJ databases">
        <authorList>
            <person name="Fiebig A."/>
            <person name="Goeker M."/>
            <person name="Klenk H.-P.P."/>
        </authorList>
    </citation>
    <scope>NUCLEOTIDE SEQUENCE [LARGE SCALE GENOMIC DNA]</scope>
    <source>
        <strain evidence="1 2">DSM 19309</strain>
    </source>
</reference>
<evidence type="ECO:0000313" key="1">
    <source>
        <dbReference type="EMBL" id="EYD74061.1"/>
    </source>
</evidence>
<comment type="caution">
    <text evidence="1">The sequence shown here is derived from an EMBL/GenBank/DDBJ whole genome shotgun (WGS) entry which is preliminary data.</text>
</comment>
<name>A0A017HIA3_9RHOB</name>
<dbReference type="HOGENOM" id="CLU_902981_0_0_5"/>
<dbReference type="InterPro" id="IPR029470">
    <property type="entry name" value="PDDEXK_4"/>
</dbReference>
<dbReference type="STRING" id="442562.Rumeso_04432"/>
<evidence type="ECO:0008006" key="3">
    <source>
        <dbReference type="Google" id="ProtNLM"/>
    </source>
</evidence>
<protein>
    <recommendedName>
        <fullName evidence="3">PD-(D/E)XK nuclease superfamily protein</fullName>
    </recommendedName>
</protein>
<gene>
    <name evidence="1" type="ORF">Rumeso_04432</name>
</gene>
<dbReference type="AlphaFoldDB" id="A0A017HIA3"/>
<organism evidence="1 2">
    <name type="scientific">Rubellimicrobium mesophilum DSM 19309</name>
    <dbReference type="NCBI Taxonomy" id="442562"/>
    <lineage>
        <taxon>Bacteria</taxon>
        <taxon>Pseudomonadati</taxon>
        <taxon>Pseudomonadota</taxon>
        <taxon>Alphaproteobacteria</taxon>
        <taxon>Rhodobacterales</taxon>
        <taxon>Roseobacteraceae</taxon>
        <taxon>Rubellimicrobium</taxon>
    </lineage>
</organism>
<sequence length="351" mass="39421">MANPMTYVPTLTHATERDVDLLLVEELEASTDFLVWFTDVAGCSATGLLSGMVRHSTRRMHNRREIDISVEIEAASGRVLLLIENKLDTDEQPDQASSYRDEARTRAGEYHIVRTVLVCPDDYAAQHRAFVQAFDAWVSYERIAAFLAERADRTTGEIAARLRYRARLMRQAIDKQRRGYAPVIHPAKQAFSARYVELLKVEAPSLVPGPSMLKDGPAESRTMIFGPESLPAWPFLPQTRIVHQLRAANANVNFYTWGDHFAELSKHMESAIVDNGFRLEPTVNRRAGGRSGLMVVADTPKVDLLADFDIQIEAIRAGIAAARRLQAWVRSHRAELQDWSQVVSRLEGGRA</sequence>
<dbReference type="EMBL" id="AOSK01000124">
    <property type="protein sequence ID" value="EYD74061.1"/>
    <property type="molecule type" value="Genomic_DNA"/>
</dbReference>
<proteinExistence type="predicted"/>
<accession>A0A017HIA3</accession>
<evidence type="ECO:0000313" key="2">
    <source>
        <dbReference type="Proteomes" id="UP000019666"/>
    </source>
</evidence>
<dbReference type="Pfam" id="PF14281">
    <property type="entry name" value="PDDEXK_4"/>
    <property type="match status" value="1"/>
</dbReference>
<keyword evidence="2" id="KW-1185">Reference proteome</keyword>